<organism evidence="3 4">
    <name type="scientific">Stylonychia lemnae</name>
    <name type="common">Ciliate</name>
    <dbReference type="NCBI Taxonomy" id="5949"/>
    <lineage>
        <taxon>Eukaryota</taxon>
        <taxon>Sar</taxon>
        <taxon>Alveolata</taxon>
        <taxon>Ciliophora</taxon>
        <taxon>Intramacronucleata</taxon>
        <taxon>Spirotrichea</taxon>
        <taxon>Stichotrichia</taxon>
        <taxon>Sporadotrichida</taxon>
        <taxon>Oxytrichidae</taxon>
        <taxon>Stylonychinae</taxon>
        <taxon>Stylonychia</taxon>
    </lineage>
</organism>
<dbReference type="InterPro" id="IPR000008">
    <property type="entry name" value="C2_dom"/>
</dbReference>
<dbReference type="Gene3D" id="2.60.40.150">
    <property type="entry name" value="C2 domain"/>
    <property type="match status" value="3"/>
</dbReference>
<keyword evidence="4" id="KW-1185">Reference proteome</keyword>
<dbReference type="EMBL" id="CCKQ01018670">
    <property type="protein sequence ID" value="CDW90650.1"/>
    <property type="molecule type" value="Genomic_DNA"/>
</dbReference>
<feature type="compositionally biased region" description="Low complexity" evidence="1">
    <location>
        <begin position="477"/>
        <end position="490"/>
    </location>
</feature>
<evidence type="ECO:0000256" key="1">
    <source>
        <dbReference type="SAM" id="MobiDB-lite"/>
    </source>
</evidence>
<dbReference type="OrthoDB" id="270970at2759"/>
<dbReference type="PANTHER" id="PTHR47052">
    <property type="entry name" value="CONSERVED SERINE PROLINE-RICH PROTEIN (AFU_ORTHOLOGUE AFUA_2G01790)"/>
    <property type="match status" value="1"/>
</dbReference>
<evidence type="ECO:0000259" key="2">
    <source>
        <dbReference type="PROSITE" id="PS50004"/>
    </source>
</evidence>
<dbReference type="AlphaFoldDB" id="A0A078B7Z8"/>
<sequence>MSTYFESAIFKINFVSATLYKDLAVFGKMDPYLEFQFADQKLQSRAHENGGINPVWNNSHFIQIHQHLLKQEVTLTVYSQGLRNDGMIATGKFELREFLSGQFKGKQGIFKLFEKNKNHVATIYINTEYIQAMKNLCIPQSHIQLTLIQGFLHRDTEIIGKMDPYVVFSHQDIKVRSKTKSNAGQKPVWGETFSFKSNNLYEDLDIQVFDEDLIGSKVAGKLQLDVKFSEIKQQKFDAKSQGELYVKLVHGTFLRNQDLLSKMDPRVMIEIGDESFLSRAHQNGGVTPFWNETIVIKLTNLSQEATFRVEDEDIFYHDFIGDMTISLQKLIQNHIDIYPVYDKDKKVSGFIFLEVRYIEKQIQKIEFLKKRTVIPKIKKPEPKKRFSVQYGNCRRFSSINQIETLLRPLYMGNQHINDADTANGKNPKNKVSDSSVNSKKSKTRRSSVVTKINNRLNLEISKSNKSSPKNKDFSPGNRFNNNSNRNSSQNNEKEEAHQLDDLLKEDITLSINYAKMMFPKIEEVDYTDEQSPYLRNNLRFNQGFKKESGVFPDLSEKYQSKLKVIPAISYEDVEMEQEQGMNMSLETVSQVTLSQNEQIMEEDDDEDSVIIEKKLSSLENHIQFEALEANHQTTNISSLKPEQPQQQQEQNVNIKIDNLTTKLENDSIDIQQEQTEDKTSQKSNIDEEDNNSAQENFSLPRISNISNAHEILRGTLIDSRMNKQIQVKKGIIRKRTQISKDRNRHILNRTTGFDQVKIKDEKLKTQVISTLEQINKLDNLLKSRREQQASTLTNFFNARKITPTKITENKFNFKRGDTRKSTDLNDKLFKTPLSRQARQAEQDIKQQLPKLRVSTGSRVGNSIDSEISSLNTFKISLNEKREVLHQKRFLSRYAQ</sequence>
<feature type="domain" description="C2" evidence="2">
    <location>
        <begin position="218"/>
        <end position="341"/>
    </location>
</feature>
<dbReference type="InParanoid" id="A0A078B7Z8"/>
<feature type="domain" description="C2" evidence="2">
    <location>
        <begin position="1"/>
        <end position="110"/>
    </location>
</feature>
<dbReference type="CDD" id="cd00030">
    <property type="entry name" value="C2"/>
    <property type="match status" value="1"/>
</dbReference>
<dbReference type="PANTHER" id="PTHR47052:SF3">
    <property type="entry name" value="INGRESSION PROTEIN 1"/>
    <property type="match status" value="1"/>
</dbReference>
<feature type="region of interest" description="Disordered" evidence="1">
    <location>
        <begin position="417"/>
        <end position="497"/>
    </location>
</feature>
<dbReference type="Proteomes" id="UP000039865">
    <property type="component" value="Unassembled WGS sequence"/>
</dbReference>
<dbReference type="Pfam" id="PF00168">
    <property type="entry name" value="C2"/>
    <property type="match status" value="3"/>
</dbReference>
<accession>A0A078B7Z8</accession>
<evidence type="ECO:0000313" key="4">
    <source>
        <dbReference type="Proteomes" id="UP000039865"/>
    </source>
</evidence>
<reference evidence="3 4" key="1">
    <citation type="submission" date="2014-06" db="EMBL/GenBank/DDBJ databases">
        <authorList>
            <person name="Swart Estienne"/>
        </authorList>
    </citation>
    <scope>NUCLEOTIDE SEQUENCE [LARGE SCALE GENOMIC DNA]</scope>
    <source>
        <strain evidence="3 4">130c</strain>
    </source>
</reference>
<proteinExistence type="predicted"/>
<evidence type="ECO:0000313" key="3">
    <source>
        <dbReference type="EMBL" id="CDW90650.1"/>
    </source>
</evidence>
<dbReference type="PROSITE" id="PS50004">
    <property type="entry name" value="C2"/>
    <property type="match status" value="2"/>
</dbReference>
<protein>
    <submittedName>
        <fullName evidence="3">C2 domain containing protein</fullName>
    </submittedName>
</protein>
<feature type="region of interest" description="Disordered" evidence="1">
    <location>
        <begin position="667"/>
        <end position="696"/>
    </location>
</feature>
<dbReference type="InterPro" id="IPR052981">
    <property type="entry name" value="Ingression_C2_domain"/>
</dbReference>
<dbReference type="SUPFAM" id="SSF49562">
    <property type="entry name" value="C2 domain (Calcium/lipid-binding domain, CaLB)"/>
    <property type="match status" value="3"/>
</dbReference>
<gene>
    <name evidence="3" type="primary">Contig7543.g8052</name>
    <name evidence="3" type="ORF">STYLEM_19795</name>
</gene>
<dbReference type="SMART" id="SM00239">
    <property type="entry name" value="C2"/>
    <property type="match status" value="3"/>
</dbReference>
<name>A0A078B7Z8_STYLE</name>
<dbReference type="InterPro" id="IPR035892">
    <property type="entry name" value="C2_domain_sf"/>
</dbReference>